<name>A0A834I5T9_RHYFE</name>
<dbReference type="AlphaFoldDB" id="A0A834I5T9"/>
<proteinExistence type="predicted"/>
<sequence>PWPLPQFVPPSFLQEIPLIINTSPCLDRKFLNGFAVENLTPDIISSNGNCEEEQKTVASPTYPPAGGEMEVAVSVGRKTAHRRHPL</sequence>
<keyword evidence="2" id="KW-1185">Reference proteome</keyword>
<comment type="caution">
    <text evidence="1">The sequence shown here is derived from an EMBL/GenBank/DDBJ whole genome shotgun (WGS) entry which is preliminary data.</text>
</comment>
<organism evidence="1 2">
    <name type="scientific">Rhynchophorus ferrugineus</name>
    <name type="common">Red palm weevil</name>
    <name type="synonym">Curculio ferrugineus</name>
    <dbReference type="NCBI Taxonomy" id="354439"/>
    <lineage>
        <taxon>Eukaryota</taxon>
        <taxon>Metazoa</taxon>
        <taxon>Ecdysozoa</taxon>
        <taxon>Arthropoda</taxon>
        <taxon>Hexapoda</taxon>
        <taxon>Insecta</taxon>
        <taxon>Pterygota</taxon>
        <taxon>Neoptera</taxon>
        <taxon>Endopterygota</taxon>
        <taxon>Coleoptera</taxon>
        <taxon>Polyphaga</taxon>
        <taxon>Cucujiformia</taxon>
        <taxon>Curculionidae</taxon>
        <taxon>Dryophthorinae</taxon>
        <taxon>Rhynchophorus</taxon>
    </lineage>
</organism>
<dbReference type="EMBL" id="JAACXV010014405">
    <property type="protein sequence ID" value="KAF7267582.1"/>
    <property type="molecule type" value="Genomic_DNA"/>
</dbReference>
<accession>A0A834I5T9</accession>
<dbReference type="Proteomes" id="UP000625711">
    <property type="component" value="Unassembled WGS sequence"/>
</dbReference>
<protein>
    <submittedName>
        <fullName evidence="1">Uncharacterized protein</fullName>
    </submittedName>
</protein>
<reference evidence="1" key="1">
    <citation type="submission" date="2020-08" db="EMBL/GenBank/DDBJ databases">
        <title>Genome sequencing and assembly of the red palm weevil Rhynchophorus ferrugineus.</title>
        <authorList>
            <person name="Dias G.B."/>
            <person name="Bergman C.M."/>
            <person name="Manee M."/>
        </authorList>
    </citation>
    <scope>NUCLEOTIDE SEQUENCE</scope>
    <source>
        <strain evidence="1">AA-2017</strain>
        <tissue evidence="1">Whole larva</tissue>
    </source>
</reference>
<evidence type="ECO:0000313" key="2">
    <source>
        <dbReference type="Proteomes" id="UP000625711"/>
    </source>
</evidence>
<evidence type="ECO:0000313" key="1">
    <source>
        <dbReference type="EMBL" id="KAF7267582.1"/>
    </source>
</evidence>
<gene>
    <name evidence="1" type="ORF">GWI33_019195</name>
</gene>
<feature type="non-terminal residue" evidence="1">
    <location>
        <position position="1"/>
    </location>
</feature>